<reference evidence="1 2" key="1">
    <citation type="submission" date="2017-04" db="EMBL/GenBank/DDBJ databases">
        <title>Complete Genome Sequence of the Bacillus horikoshii 20a strain from Cuatro Cienegas, Coahuila, Mexico.</title>
        <authorList>
            <person name="Zarza E."/>
            <person name="Alcaraz L.D."/>
            <person name="Aguilar-Salinas B."/>
            <person name="Islas A."/>
            <person name="Olmedo-Alvarez G."/>
        </authorList>
    </citation>
    <scope>NUCLEOTIDE SEQUENCE [LARGE SCALE GENOMIC DNA]</scope>
    <source>
        <strain evidence="1 2">20a</strain>
    </source>
</reference>
<proteinExistence type="predicted"/>
<dbReference type="Proteomes" id="UP000195573">
    <property type="component" value="Chromosome"/>
</dbReference>
<gene>
    <name evidence="1" type="ORF">B4U37_01830</name>
</gene>
<organism evidence="1 2">
    <name type="scientific">Sutcliffiella horikoshii</name>
    <dbReference type="NCBI Taxonomy" id="79883"/>
    <lineage>
        <taxon>Bacteria</taxon>
        <taxon>Bacillati</taxon>
        <taxon>Bacillota</taxon>
        <taxon>Bacilli</taxon>
        <taxon>Bacillales</taxon>
        <taxon>Bacillaceae</taxon>
        <taxon>Sutcliffiella</taxon>
    </lineage>
</organism>
<accession>A0ABN4ZCH5</accession>
<keyword evidence="2" id="KW-1185">Reference proteome</keyword>
<sequence>MVIQSNMSPAATVGVWKETENVFMKYKIPLTKQSLETLVESKHLPSLLQELNSVVDSSTATCIEGG</sequence>
<protein>
    <submittedName>
        <fullName evidence="1">Uncharacterized protein</fullName>
    </submittedName>
</protein>
<evidence type="ECO:0000313" key="1">
    <source>
        <dbReference type="EMBL" id="ART74863.1"/>
    </source>
</evidence>
<dbReference type="EMBL" id="CP020880">
    <property type="protein sequence ID" value="ART74863.1"/>
    <property type="molecule type" value="Genomic_DNA"/>
</dbReference>
<name>A0ABN4ZCH5_9BACI</name>
<evidence type="ECO:0000313" key="2">
    <source>
        <dbReference type="Proteomes" id="UP000195573"/>
    </source>
</evidence>